<evidence type="ECO:0000256" key="6">
    <source>
        <dbReference type="RuleBase" id="RU003330"/>
    </source>
</evidence>
<dbReference type="NCBIfam" id="NF001381">
    <property type="entry name" value="PRK00279.1-3"/>
    <property type="match status" value="1"/>
</dbReference>
<feature type="binding site" evidence="5">
    <location>
        <begin position="11"/>
        <end position="16"/>
    </location>
    <ligand>
        <name>ATP</name>
        <dbReference type="ChEBI" id="CHEBI:30616"/>
    </ligand>
</feature>
<dbReference type="GO" id="GO:0005524">
    <property type="term" value="F:ATP binding"/>
    <property type="evidence" value="ECO:0007669"/>
    <property type="project" value="UniProtKB-UniRule"/>
</dbReference>
<feature type="binding site" evidence="5">
    <location>
        <position position="161"/>
    </location>
    <ligand>
        <name>AMP</name>
        <dbReference type="ChEBI" id="CHEBI:456215"/>
    </ligand>
</feature>
<comment type="function">
    <text evidence="5">Catalyzes the reversible transfer of the terminal phosphate group between ATP and AMP. Plays an important role in cellular energy homeostasis and in adenine nucleotide metabolism.</text>
</comment>
<comment type="pathway">
    <text evidence="5">Purine metabolism; AMP biosynthesis via salvage pathway; AMP from ADP: step 1/1.</text>
</comment>
<dbReference type="InterPro" id="IPR027417">
    <property type="entry name" value="P-loop_NTPase"/>
</dbReference>
<feature type="binding site" evidence="5">
    <location>
        <position position="172"/>
    </location>
    <ligand>
        <name>AMP</name>
        <dbReference type="ChEBI" id="CHEBI:456215"/>
    </ligand>
</feature>
<dbReference type="NCBIfam" id="NF011100">
    <property type="entry name" value="PRK14527.1"/>
    <property type="match status" value="1"/>
</dbReference>
<dbReference type="GO" id="GO:0004017">
    <property type="term" value="F:AMP kinase activity"/>
    <property type="evidence" value="ECO:0007669"/>
    <property type="project" value="UniProtKB-UniRule"/>
</dbReference>
<dbReference type="Proteomes" id="UP000178082">
    <property type="component" value="Unassembled WGS sequence"/>
</dbReference>
<evidence type="ECO:0000313" key="10">
    <source>
        <dbReference type="Proteomes" id="UP000178082"/>
    </source>
</evidence>
<dbReference type="NCBIfam" id="NF001380">
    <property type="entry name" value="PRK00279.1-2"/>
    <property type="match status" value="1"/>
</dbReference>
<feature type="binding site" evidence="5">
    <location>
        <position position="128"/>
    </location>
    <ligand>
        <name>ATP</name>
        <dbReference type="ChEBI" id="CHEBI:30616"/>
    </ligand>
</feature>
<keyword evidence="1 5" id="KW-0808">Transferase</keyword>
<keyword evidence="4 5" id="KW-0418">Kinase</keyword>
<sequence>MKNVILLGAPGVGKGTQAKMLSEKFLIPQISTGDILRKAVKDGTTLGIEAKGFMDRGELVSDRIVIGIIDERIESEDCRKGFILDGFPRTVIQAEELDKILKNKGYPLSVVLSINASEEKIVKRLGGRRSCKECGEVFHINFNPPKKAGICDKCGAGLFQRKDDNEDTIRERLKVYNCKTLPLISYYKNKDKLKSVKGEGDIKEIFSSLCEMIEKG</sequence>
<dbReference type="EMBL" id="MGDI01000009">
    <property type="protein sequence ID" value="OGL54700.1"/>
    <property type="molecule type" value="Genomic_DNA"/>
</dbReference>
<reference evidence="9 10" key="1">
    <citation type="journal article" date="2016" name="Nat. Commun.">
        <title>Thousands of microbial genomes shed light on interconnected biogeochemical processes in an aquifer system.</title>
        <authorList>
            <person name="Anantharaman K."/>
            <person name="Brown C.T."/>
            <person name="Hug L.A."/>
            <person name="Sharon I."/>
            <person name="Castelle C.J."/>
            <person name="Probst A.J."/>
            <person name="Thomas B.C."/>
            <person name="Singh A."/>
            <person name="Wilkins M.J."/>
            <person name="Karaoz U."/>
            <person name="Brodie E.L."/>
            <person name="Williams K.H."/>
            <person name="Hubbard S.S."/>
            <person name="Banfield J.F."/>
        </authorList>
    </citation>
    <scope>NUCLEOTIDE SEQUENCE [LARGE SCALE GENOMIC DNA]</scope>
</reference>
<comment type="subunit">
    <text evidence="5 7">Monomer.</text>
</comment>
<feature type="binding site" evidence="5">
    <location>
        <position position="200"/>
    </location>
    <ligand>
        <name>ATP</name>
        <dbReference type="ChEBI" id="CHEBI:30616"/>
    </ligand>
</feature>
<dbReference type="InterPro" id="IPR033690">
    <property type="entry name" value="Adenylat_kinase_CS"/>
</dbReference>
<dbReference type="GO" id="GO:0044209">
    <property type="term" value="P:AMP salvage"/>
    <property type="evidence" value="ECO:0007669"/>
    <property type="project" value="UniProtKB-UniRule"/>
</dbReference>
<dbReference type="CDD" id="cd01428">
    <property type="entry name" value="ADK"/>
    <property type="match status" value="1"/>
</dbReference>
<dbReference type="Gene3D" id="3.40.50.300">
    <property type="entry name" value="P-loop containing nucleotide triphosphate hydrolases"/>
    <property type="match status" value="1"/>
</dbReference>
<feature type="binding site" evidence="5">
    <location>
        <position position="37"/>
    </location>
    <ligand>
        <name>AMP</name>
        <dbReference type="ChEBI" id="CHEBI:456215"/>
    </ligand>
</feature>
<protein>
    <recommendedName>
        <fullName evidence="5 7">Adenylate kinase</fullName>
        <shortName evidence="5">AK</shortName>
        <ecNumber evidence="5 7">2.7.4.3</ecNumber>
    </recommendedName>
    <alternativeName>
        <fullName evidence="5">ATP-AMP transphosphorylase</fullName>
    </alternativeName>
    <alternativeName>
        <fullName evidence="5">ATP:AMP phosphotransferase</fullName>
    </alternativeName>
    <alternativeName>
        <fullName evidence="5">Adenylate monophosphate kinase</fullName>
    </alternativeName>
</protein>
<dbReference type="FunFam" id="3.40.50.300:FF:000106">
    <property type="entry name" value="Adenylate kinase mitochondrial"/>
    <property type="match status" value="1"/>
</dbReference>
<keyword evidence="5 7" id="KW-0067">ATP-binding</keyword>
<dbReference type="EC" id="2.7.4.3" evidence="5 7"/>
<dbReference type="SUPFAM" id="SSF52540">
    <property type="entry name" value="P-loop containing nucleoside triphosphate hydrolases"/>
    <property type="match status" value="1"/>
</dbReference>
<feature type="binding site" evidence="5">
    <location>
        <position position="93"/>
    </location>
    <ligand>
        <name>AMP</name>
        <dbReference type="ChEBI" id="CHEBI:456215"/>
    </ligand>
</feature>
<evidence type="ECO:0000256" key="5">
    <source>
        <dbReference type="HAMAP-Rule" id="MF_00235"/>
    </source>
</evidence>
<name>A0A1F7SLP7_9BACT</name>
<keyword evidence="3 5" id="KW-0547">Nucleotide-binding</keyword>
<comment type="catalytic activity">
    <reaction evidence="5 7">
        <text>AMP + ATP = 2 ADP</text>
        <dbReference type="Rhea" id="RHEA:12973"/>
        <dbReference type="ChEBI" id="CHEBI:30616"/>
        <dbReference type="ChEBI" id="CHEBI:456215"/>
        <dbReference type="ChEBI" id="CHEBI:456216"/>
        <dbReference type="EC" id="2.7.4.3"/>
    </reaction>
</comment>
<feature type="binding site" evidence="5">
    <location>
        <position position="131"/>
    </location>
    <ligand>
        <name>Zn(2+)</name>
        <dbReference type="ChEBI" id="CHEBI:29105"/>
        <note>structural</note>
    </ligand>
</feature>
<feature type="region of interest" description="LID" evidence="5">
    <location>
        <begin position="127"/>
        <end position="164"/>
    </location>
</feature>
<comment type="similarity">
    <text evidence="5 6">Belongs to the adenylate kinase family.</text>
</comment>
<evidence type="ECO:0000259" key="8">
    <source>
        <dbReference type="Pfam" id="PF05191"/>
    </source>
</evidence>
<evidence type="ECO:0000256" key="2">
    <source>
        <dbReference type="ARBA" id="ARBA00022727"/>
    </source>
</evidence>
<keyword evidence="2 5" id="KW-0545">Nucleotide biosynthesis</keyword>
<dbReference type="Pfam" id="PF05191">
    <property type="entry name" value="ADK_lid"/>
    <property type="match status" value="1"/>
</dbReference>
<evidence type="ECO:0000256" key="4">
    <source>
        <dbReference type="ARBA" id="ARBA00022777"/>
    </source>
</evidence>
<organism evidence="9 10">
    <name type="scientific">Candidatus Schekmanbacteria bacterium RIFCSPLOWO2_12_FULL_38_15</name>
    <dbReference type="NCBI Taxonomy" id="1817883"/>
    <lineage>
        <taxon>Bacteria</taxon>
        <taxon>Candidatus Schekmaniibacteriota</taxon>
    </lineage>
</organism>
<proteinExistence type="inferred from homology"/>
<evidence type="ECO:0000256" key="1">
    <source>
        <dbReference type="ARBA" id="ARBA00022679"/>
    </source>
</evidence>
<dbReference type="HAMAP" id="MF_00235">
    <property type="entry name" value="Adenylate_kinase_Adk"/>
    <property type="match status" value="1"/>
</dbReference>
<keyword evidence="5" id="KW-0862">Zinc</keyword>
<comment type="subcellular location">
    <subcellularLocation>
        <location evidence="5 7">Cytoplasm</location>
    </subcellularLocation>
</comment>
<feature type="binding site" evidence="5">
    <location>
        <position position="134"/>
    </location>
    <ligand>
        <name>Zn(2+)</name>
        <dbReference type="ChEBI" id="CHEBI:29105"/>
        <note>structural</note>
    </ligand>
</feature>
<feature type="domain" description="Adenylate kinase active site lid" evidence="8">
    <location>
        <begin position="128"/>
        <end position="163"/>
    </location>
</feature>
<evidence type="ECO:0000256" key="3">
    <source>
        <dbReference type="ARBA" id="ARBA00022741"/>
    </source>
</evidence>
<dbReference type="UniPathway" id="UPA00588">
    <property type="reaction ID" value="UER00649"/>
</dbReference>
<dbReference type="GO" id="GO:0005737">
    <property type="term" value="C:cytoplasm"/>
    <property type="evidence" value="ECO:0007669"/>
    <property type="project" value="UniProtKB-SubCell"/>
</dbReference>
<dbReference type="Pfam" id="PF00406">
    <property type="entry name" value="ADK"/>
    <property type="match status" value="1"/>
</dbReference>
<dbReference type="NCBIfam" id="TIGR01351">
    <property type="entry name" value="adk"/>
    <property type="match status" value="1"/>
</dbReference>
<dbReference type="PRINTS" id="PR00094">
    <property type="entry name" value="ADENYLTKNASE"/>
</dbReference>
<dbReference type="GO" id="GO:0008270">
    <property type="term" value="F:zinc ion binding"/>
    <property type="evidence" value="ECO:0007669"/>
    <property type="project" value="UniProtKB-UniRule"/>
</dbReference>
<dbReference type="PANTHER" id="PTHR23359">
    <property type="entry name" value="NUCLEOTIDE KINASE"/>
    <property type="match status" value="1"/>
</dbReference>
<comment type="caution">
    <text evidence="9">The sequence shown here is derived from an EMBL/GenBank/DDBJ whole genome shotgun (WGS) entry which is preliminary data.</text>
</comment>
<dbReference type="InterPro" id="IPR000850">
    <property type="entry name" value="Adenylat/UMP-CMP_kin"/>
</dbReference>
<keyword evidence="5" id="KW-0963">Cytoplasm</keyword>
<feature type="binding site" evidence="5">
    <location>
        <position position="154"/>
    </location>
    <ligand>
        <name>Zn(2+)</name>
        <dbReference type="ChEBI" id="CHEBI:29105"/>
        <note>structural</note>
    </ligand>
</feature>
<feature type="binding site" evidence="5">
    <location>
        <position position="32"/>
    </location>
    <ligand>
        <name>AMP</name>
        <dbReference type="ChEBI" id="CHEBI:456215"/>
    </ligand>
</feature>
<dbReference type="AlphaFoldDB" id="A0A1F7SLP7"/>
<comment type="domain">
    <text evidence="5">Consists of three domains, a large central CORE domain and two small peripheral domains, NMPbind and LID, which undergo movements during catalysis. The LID domain closes over the site of phosphoryl transfer upon ATP binding. Assembling and dissambling the active center during each catalytic cycle provides an effective means to prevent ATP hydrolysis. Some bacteria have evolved a zinc-coordinating structure that stabilizes the LID domain.</text>
</comment>
<dbReference type="InterPro" id="IPR007862">
    <property type="entry name" value="Adenylate_kinase_lid-dom"/>
</dbReference>
<evidence type="ECO:0000313" key="9">
    <source>
        <dbReference type="EMBL" id="OGL54700.1"/>
    </source>
</evidence>
<evidence type="ECO:0000256" key="7">
    <source>
        <dbReference type="RuleBase" id="RU003331"/>
    </source>
</evidence>
<dbReference type="InterPro" id="IPR006259">
    <property type="entry name" value="Adenyl_kin_sub"/>
</dbReference>
<dbReference type="PROSITE" id="PS00113">
    <property type="entry name" value="ADENYLATE_KINASE"/>
    <property type="match status" value="1"/>
</dbReference>
<dbReference type="STRING" id="1817883.A3G31_03870"/>
<feature type="binding site" evidence="5">
    <location>
        <begin position="137"/>
        <end position="138"/>
    </location>
    <ligand>
        <name>ATP</name>
        <dbReference type="ChEBI" id="CHEBI:30616"/>
    </ligand>
</feature>
<feature type="binding site" evidence="5">
    <location>
        <begin position="58"/>
        <end position="60"/>
    </location>
    <ligand>
        <name>AMP</name>
        <dbReference type="ChEBI" id="CHEBI:456215"/>
    </ligand>
</feature>
<feature type="region of interest" description="NMP" evidence="5">
    <location>
        <begin position="31"/>
        <end position="60"/>
    </location>
</feature>
<gene>
    <name evidence="5" type="primary">adk</name>
    <name evidence="9" type="ORF">A3G31_03870</name>
</gene>
<accession>A0A1F7SLP7</accession>
<keyword evidence="5" id="KW-0479">Metal-binding</keyword>
<feature type="binding site" evidence="5">
    <location>
        <begin position="86"/>
        <end position="89"/>
    </location>
    <ligand>
        <name>AMP</name>
        <dbReference type="ChEBI" id="CHEBI:456215"/>
    </ligand>
</feature>
<feature type="binding site" evidence="5">
    <location>
        <position position="151"/>
    </location>
    <ligand>
        <name>Zn(2+)</name>
        <dbReference type="ChEBI" id="CHEBI:29105"/>
        <note>structural</note>
    </ligand>
</feature>